<dbReference type="Proteomes" id="UP000244741">
    <property type="component" value="Segment"/>
</dbReference>
<keyword evidence="2" id="KW-1185">Reference proteome</keyword>
<accession>A0A2R4ALR4</accession>
<gene>
    <name evidence="1" type="ORF">AhSzq1_84</name>
</gene>
<organism evidence="1 2">
    <name type="scientific">Aeromonas phage AhSzq-1</name>
    <dbReference type="NCBI Taxonomy" id="2138298"/>
    <lineage>
        <taxon>Viruses</taxon>
        <taxon>Duplodnaviria</taxon>
        <taxon>Heunggongvirae</taxon>
        <taxon>Uroviricota</taxon>
        <taxon>Caudoviricetes</taxon>
        <taxon>Demerecviridae</taxon>
        <taxon>Shenzhenvirus</taxon>
        <taxon>Shenzhenvirus AhSzq1</taxon>
    </lineage>
</organism>
<evidence type="ECO:0000313" key="2">
    <source>
        <dbReference type="Proteomes" id="UP000244741"/>
    </source>
</evidence>
<evidence type="ECO:0000313" key="1">
    <source>
        <dbReference type="EMBL" id="AVR75977.1"/>
    </source>
</evidence>
<dbReference type="EMBL" id="MG676224">
    <property type="protein sequence ID" value="AVR75977.1"/>
    <property type="molecule type" value="Genomic_DNA"/>
</dbReference>
<proteinExistence type="predicted"/>
<reference evidence="1 2" key="1">
    <citation type="submission" date="2017-12" db="EMBL/GenBank/DDBJ databases">
        <title>Genomic characterization of T5-related Aeromonas hydrophila phages AhSzq-1 and AhSzw-1 and proposal to be two new species.</title>
        <authorList>
            <person name="Chen L."/>
            <person name="Yuan S."/>
            <person name="Ma Y."/>
        </authorList>
    </citation>
    <scope>NUCLEOTIDE SEQUENCE [LARGE SCALE GENOMIC DNA]</scope>
    <source>
        <strain evidence="1">Seawater</strain>
    </source>
</reference>
<protein>
    <submittedName>
        <fullName evidence="1">Uncharacterized protein</fullName>
    </submittedName>
</protein>
<sequence>MNCKANYYDDGMVTVLFGKGKNNEVPKVKEYLGYP</sequence>
<name>A0A2R4ALR4_9CAUD</name>